<organism evidence="1 2">
    <name type="scientific">Olivibacter oleidegradans</name>
    <dbReference type="NCBI Taxonomy" id="760123"/>
    <lineage>
        <taxon>Bacteria</taxon>
        <taxon>Pseudomonadati</taxon>
        <taxon>Bacteroidota</taxon>
        <taxon>Sphingobacteriia</taxon>
        <taxon>Sphingobacteriales</taxon>
        <taxon>Sphingobacteriaceae</taxon>
        <taxon>Olivibacter</taxon>
    </lineage>
</organism>
<evidence type="ECO:0000313" key="2">
    <source>
        <dbReference type="Proteomes" id="UP001589774"/>
    </source>
</evidence>
<protein>
    <submittedName>
        <fullName evidence="1">Uncharacterized protein</fullName>
    </submittedName>
</protein>
<name>A0ABV6HQL6_9SPHI</name>
<accession>A0ABV6HQL6</accession>
<evidence type="ECO:0000313" key="1">
    <source>
        <dbReference type="EMBL" id="MFC0321184.1"/>
    </source>
</evidence>
<keyword evidence="2" id="KW-1185">Reference proteome</keyword>
<reference evidence="1 2" key="1">
    <citation type="submission" date="2024-09" db="EMBL/GenBank/DDBJ databases">
        <authorList>
            <person name="Sun Q."/>
            <person name="Mori K."/>
        </authorList>
    </citation>
    <scope>NUCLEOTIDE SEQUENCE [LARGE SCALE GENOMIC DNA]</scope>
    <source>
        <strain evidence="1 2">CCM 7765</strain>
    </source>
</reference>
<dbReference type="RefSeq" id="WP_130858294.1">
    <property type="nucleotide sequence ID" value="NZ_JBHLWO010000004.1"/>
</dbReference>
<dbReference type="Proteomes" id="UP001589774">
    <property type="component" value="Unassembled WGS sequence"/>
</dbReference>
<sequence>MTIVLKIVAAILLGLSLVFLLWENTDFPNKRSNGFFRKFLDIELQDPKRINFGSPLREIIYFDDSKILFSTDSPGIIKVLHLSALRTETLQWNLSDSLKAIIGSTFSYSMSGNCDDVTLFAKKLASIFELEPLSQKRITDNPFSYALRISRHSFVIRQYSRNTKDMRFRYINTNDPISQWEHDITFKSNNSGLSTDGQLHYAEAFGLCIYMHYYNNNIVIFDTTLHRKKTLNTIDTIKYNPDMDRRKPLLVTNKKSCIYKNLIFVCSNLKADNEERQKYLKNVPVDIYDFMNEKYKGSFYLPLHNNKIFKSLAYNKGVIAALYYDNIVLISRIRGLNRLTSH</sequence>
<proteinExistence type="predicted"/>
<comment type="caution">
    <text evidence="1">The sequence shown here is derived from an EMBL/GenBank/DDBJ whole genome shotgun (WGS) entry which is preliminary data.</text>
</comment>
<dbReference type="EMBL" id="JBHLWO010000004">
    <property type="protein sequence ID" value="MFC0321184.1"/>
    <property type="molecule type" value="Genomic_DNA"/>
</dbReference>
<gene>
    <name evidence="1" type="ORF">ACFFI0_22875</name>
</gene>